<feature type="domain" description="DUF7281" evidence="2">
    <location>
        <begin position="113"/>
        <end position="281"/>
    </location>
</feature>
<name>A0A1H0BD36_9GAMM</name>
<feature type="region of interest" description="Disordered" evidence="1">
    <location>
        <begin position="89"/>
        <end position="110"/>
    </location>
</feature>
<organism evidence="3 4">
    <name type="scientific">Vreelandella arcis</name>
    <dbReference type="NCBI Taxonomy" id="416873"/>
    <lineage>
        <taxon>Bacteria</taxon>
        <taxon>Pseudomonadati</taxon>
        <taxon>Pseudomonadota</taxon>
        <taxon>Gammaproteobacteria</taxon>
        <taxon>Oceanospirillales</taxon>
        <taxon>Halomonadaceae</taxon>
        <taxon>Vreelandella</taxon>
    </lineage>
</organism>
<accession>A0A1H0BD36</accession>
<dbReference type="Proteomes" id="UP000199677">
    <property type="component" value="Unassembled WGS sequence"/>
</dbReference>
<evidence type="ECO:0000259" key="2">
    <source>
        <dbReference type="Pfam" id="PF23947"/>
    </source>
</evidence>
<gene>
    <name evidence="3" type="ORF">SAMN04487951_10546</name>
</gene>
<proteinExistence type="predicted"/>
<dbReference type="AlphaFoldDB" id="A0A1H0BD36"/>
<dbReference type="OrthoDB" id="6381926at2"/>
<reference evidence="4" key="1">
    <citation type="submission" date="2016-10" db="EMBL/GenBank/DDBJ databases">
        <authorList>
            <person name="Varghese N."/>
            <person name="Submissions S."/>
        </authorList>
    </citation>
    <scope>NUCLEOTIDE SEQUENCE [LARGE SCALE GENOMIC DNA]</scope>
    <source>
        <strain evidence="4">CGMCC 1.6494</strain>
    </source>
</reference>
<keyword evidence="4" id="KW-1185">Reference proteome</keyword>
<dbReference type="RefSeq" id="WP_089704056.1">
    <property type="nucleotide sequence ID" value="NZ_FNII01000005.1"/>
</dbReference>
<protein>
    <recommendedName>
        <fullName evidence="2">DUF7281 domain-containing protein</fullName>
    </recommendedName>
</protein>
<sequence>MNDQTLTAKVYSKLGDVDRQLRKQSWVDKKRSQQWVADFIHWCDEQHIELGPRLRHRSLRFDRALIQQVNEALRSQRLTTIEQWQSGLTSAEQAEQGVNEDKTNREGPRAQRVLVNTPASTPAWFSGQPRSMHDVDWRDINLDQCDVLIQVENLDSFYAFLPQIPALSGYANPLIVYRGDSHYGGAFKQLASAWNATQKPHFYAGDFDVEGLGIALSSSASHLLLPPLAWLTEQATTFHDPANQLEDRPRLLRHRDQLPAAHPLQPYLTLLLDQQRGLRQQWLGERLEHVALV</sequence>
<dbReference type="InterPro" id="IPR055705">
    <property type="entry name" value="DUF7281"/>
</dbReference>
<dbReference type="Pfam" id="PF23947">
    <property type="entry name" value="DUF7281"/>
    <property type="match status" value="1"/>
</dbReference>
<dbReference type="STRING" id="416873.SAMN04487951_10546"/>
<feature type="compositionally biased region" description="Basic and acidic residues" evidence="1">
    <location>
        <begin position="99"/>
        <end position="109"/>
    </location>
</feature>
<evidence type="ECO:0000256" key="1">
    <source>
        <dbReference type="SAM" id="MobiDB-lite"/>
    </source>
</evidence>
<dbReference type="EMBL" id="FNII01000005">
    <property type="protein sequence ID" value="SDN43525.1"/>
    <property type="molecule type" value="Genomic_DNA"/>
</dbReference>
<evidence type="ECO:0000313" key="4">
    <source>
        <dbReference type="Proteomes" id="UP000199677"/>
    </source>
</evidence>
<evidence type="ECO:0000313" key="3">
    <source>
        <dbReference type="EMBL" id="SDN43525.1"/>
    </source>
</evidence>